<comment type="caution">
    <text evidence="1">The sequence shown here is derived from an EMBL/GenBank/DDBJ whole genome shotgun (WGS) entry which is preliminary data.</text>
</comment>
<gene>
    <name evidence="1" type="ORF">Prum_003990</name>
</gene>
<accession>A0A6V8KY52</accession>
<organism evidence="1 2">
    <name type="scientific">Phytohabitans rumicis</name>
    <dbReference type="NCBI Taxonomy" id="1076125"/>
    <lineage>
        <taxon>Bacteria</taxon>
        <taxon>Bacillati</taxon>
        <taxon>Actinomycetota</taxon>
        <taxon>Actinomycetes</taxon>
        <taxon>Micromonosporales</taxon>
        <taxon>Micromonosporaceae</taxon>
    </lineage>
</organism>
<reference evidence="1 2" key="1">
    <citation type="submission" date="2020-03" db="EMBL/GenBank/DDBJ databases">
        <title>Whole genome shotgun sequence of Phytohabitans rumicis NBRC 108638.</title>
        <authorList>
            <person name="Komaki H."/>
            <person name="Tamura T."/>
        </authorList>
    </citation>
    <scope>NUCLEOTIDE SEQUENCE [LARGE SCALE GENOMIC DNA]</scope>
    <source>
        <strain evidence="1 2">NBRC 108638</strain>
    </source>
</reference>
<name>A0A6V8KY52_9ACTN</name>
<sequence>MSSADPGAVPDVRIGVAIMHHPRRRDRIPDLVRACAPLAARVVTDPDPDGPPSPLRTAKRAWRAVEDGVTHHLVLQDDILLVRDFAAQLRRAVAQRPGHGISLYSHWDSPQNSYLVRRAAMAGSPFAPLSRHEWTPTQGFVLPAARARELADYLAGIPDEVKDDDEMVVNYCREHDVPVVATVPHLVDHREDPTIVGHEGRFHATVFLADPTLGADHWRLRAATEEALTRRCQPHEPRAYAVELRSSRCHLRLFRPGTGEPAEHYFGWYWADWCTLIGADPDAIIEGFDARADLRGVRVRRLRAVATEVWAAGYLLAADAAGVRGAREEASTAVTSAQLSRSAMATWVESGLSDRDHHRLSTEERRALVGVGLDGAACGWVNATRPPR</sequence>
<proteinExistence type="predicted"/>
<dbReference type="RefSeq" id="WP_173073421.1">
    <property type="nucleotide sequence ID" value="NZ_BAABJB010000025.1"/>
</dbReference>
<keyword evidence="2" id="KW-1185">Reference proteome</keyword>
<dbReference type="Proteomes" id="UP000482960">
    <property type="component" value="Unassembled WGS sequence"/>
</dbReference>
<evidence type="ECO:0000313" key="2">
    <source>
        <dbReference type="Proteomes" id="UP000482960"/>
    </source>
</evidence>
<protein>
    <submittedName>
        <fullName evidence="1">Uncharacterized protein</fullName>
    </submittedName>
</protein>
<evidence type="ECO:0000313" key="1">
    <source>
        <dbReference type="EMBL" id="GFJ86757.1"/>
    </source>
</evidence>
<dbReference type="EMBL" id="BLPG01000001">
    <property type="protein sequence ID" value="GFJ86757.1"/>
    <property type="molecule type" value="Genomic_DNA"/>
</dbReference>
<reference evidence="1 2" key="2">
    <citation type="submission" date="2020-03" db="EMBL/GenBank/DDBJ databases">
        <authorList>
            <person name="Ichikawa N."/>
            <person name="Kimura A."/>
            <person name="Kitahashi Y."/>
            <person name="Uohara A."/>
        </authorList>
    </citation>
    <scope>NUCLEOTIDE SEQUENCE [LARGE SCALE GENOMIC DNA]</scope>
    <source>
        <strain evidence="1 2">NBRC 108638</strain>
    </source>
</reference>
<dbReference type="AlphaFoldDB" id="A0A6V8KY52"/>